<name>A0A7K1ULB7_9MICC</name>
<comment type="caution">
    <text evidence="4">The sequence shown here is derived from an EMBL/GenBank/DDBJ whole genome shotgun (WGS) entry which is preliminary data.</text>
</comment>
<evidence type="ECO:0000256" key="1">
    <source>
        <dbReference type="SAM" id="MobiDB-lite"/>
    </source>
</evidence>
<proteinExistence type="predicted"/>
<feature type="region of interest" description="Disordered" evidence="1">
    <location>
        <begin position="43"/>
        <end position="178"/>
    </location>
</feature>
<feature type="transmembrane region" description="Helical" evidence="2">
    <location>
        <begin position="182"/>
        <end position="204"/>
    </location>
</feature>
<reference evidence="4 5" key="1">
    <citation type="submission" date="2019-12" db="EMBL/GenBank/DDBJ databases">
        <title>Nesterenkonia muleiensis sp. nov., a novel actinobacterium isolated from sap of Populus euphratica.</title>
        <authorList>
            <person name="Wang R."/>
        </authorList>
    </citation>
    <scope>NUCLEOTIDE SEQUENCE [LARGE SCALE GENOMIC DNA]</scope>
    <source>
        <strain evidence="4 5">F10</strain>
    </source>
</reference>
<sequence>MTQEPENHGIAPDASAAELYQLAQSRADLRPQIAEHPNAYQGLLDWLGGLGDPQTDAALARRAAGHDDARQPEQPTVPIEGQLATPVTEQPTQAMPQTPAEQTEEFGAVQQPYYQQPASEPELDPQPGFDQQVYGAAAAGYPGQQPAYPPPAYPPQGGYYQQHPVYDPEEEQPEPEKKRGGAGILIFLLLLLTVGALAASYFLLFGNPFADDDEPADDQEQTAPEPAEETEPTEEATEEATEEETEEPEEEEPTEITSIPAPTQDENTVEIPENVEGVEYSHSGTVEIEEGETLTVTAEPESDEYIIAEGVETSWDFEYQEPELERPLPDNSLDITEFSSPTGNINCELTDDEVRCTVLEYEFDAPSDCEDGATFRVDQDGEAEFDCDNPVSSQGQELDYDEITGNSDFGCQADFFYFECWSQQSGSGFEIAREYFELH</sequence>
<dbReference type="Pfam" id="PF25591">
    <property type="entry name" value="LRV_2"/>
    <property type="match status" value="1"/>
</dbReference>
<feature type="compositionally biased region" description="Polar residues" evidence="1">
    <location>
        <begin position="85"/>
        <end position="101"/>
    </location>
</feature>
<keyword evidence="2" id="KW-0812">Transmembrane</keyword>
<evidence type="ECO:0000256" key="2">
    <source>
        <dbReference type="SAM" id="Phobius"/>
    </source>
</evidence>
<dbReference type="RefSeq" id="WP_157325099.1">
    <property type="nucleotide sequence ID" value="NZ_BMFX01000004.1"/>
</dbReference>
<keyword evidence="2" id="KW-1133">Transmembrane helix</keyword>
<organism evidence="4 5">
    <name type="scientific">Nesterenkonia alkaliphila</name>
    <dbReference type="NCBI Taxonomy" id="1463631"/>
    <lineage>
        <taxon>Bacteria</taxon>
        <taxon>Bacillati</taxon>
        <taxon>Actinomycetota</taxon>
        <taxon>Actinomycetes</taxon>
        <taxon>Micrococcales</taxon>
        <taxon>Micrococcaceae</taxon>
        <taxon>Nesterenkonia</taxon>
    </lineage>
</organism>
<keyword evidence="2" id="KW-0472">Membrane</keyword>
<dbReference type="AlphaFoldDB" id="A0A7K1ULB7"/>
<feature type="compositionally biased region" description="Polar residues" evidence="1">
    <location>
        <begin position="256"/>
        <end position="266"/>
    </location>
</feature>
<dbReference type="Proteomes" id="UP000460157">
    <property type="component" value="Unassembled WGS sequence"/>
</dbReference>
<protein>
    <recommendedName>
        <fullName evidence="3">Leucine rich repeat variant domain-containing protein</fullName>
    </recommendedName>
</protein>
<gene>
    <name evidence="4" type="ORF">GNZ21_13155</name>
</gene>
<dbReference type="OrthoDB" id="5179995at2"/>
<dbReference type="InterPro" id="IPR057893">
    <property type="entry name" value="LRV_2"/>
</dbReference>
<feature type="domain" description="Leucine rich repeat variant" evidence="3">
    <location>
        <begin position="11"/>
        <end position="63"/>
    </location>
</feature>
<feature type="region of interest" description="Disordered" evidence="1">
    <location>
        <begin position="212"/>
        <end position="268"/>
    </location>
</feature>
<evidence type="ECO:0000259" key="3">
    <source>
        <dbReference type="Pfam" id="PF25591"/>
    </source>
</evidence>
<evidence type="ECO:0000313" key="4">
    <source>
        <dbReference type="EMBL" id="MVT27285.1"/>
    </source>
</evidence>
<dbReference type="EMBL" id="WRPM01000096">
    <property type="protein sequence ID" value="MVT27285.1"/>
    <property type="molecule type" value="Genomic_DNA"/>
</dbReference>
<keyword evidence="5" id="KW-1185">Reference proteome</keyword>
<accession>A0A7K1ULB7</accession>
<feature type="compositionally biased region" description="Acidic residues" evidence="1">
    <location>
        <begin position="212"/>
        <end position="254"/>
    </location>
</feature>
<evidence type="ECO:0000313" key="5">
    <source>
        <dbReference type="Proteomes" id="UP000460157"/>
    </source>
</evidence>
<feature type="compositionally biased region" description="Low complexity" evidence="1">
    <location>
        <begin position="134"/>
        <end position="146"/>
    </location>
</feature>